<evidence type="ECO:0000313" key="2">
    <source>
        <dbReference type="Proteomes" id="UP000790377"/>
    </source>
</evidence>
<gene>
    <name evidence="1" type="ORF">BJ138DRAFT_1084052</name>
</gene>
<name>A0ACB8AG77_9AGAM</name>
<evidence type="ECO:0000313" key="1">
    <source>
        <dbReference type="EMBL" id="KAH7912235.1"/>
    </source>
</evidence>
<proteinExistence type="predicted"/>
<comment type="caution">
    <text evidence="1">The sequence shown here is derived from an EMBL/GenBank/DDBJ whole genome shotgun (WGS) entry which is preliminary data.</text>
</comment>
<dbReference type="EMBL" id="MU267656">
    <property type="protein sequence ID" value="KAH7912235.1"/>
    <property type="molecule type" value="Genomic_DNA"/>
</dbReference>
<protein>
    <submittedName>
        <fullName evidence="1">Uncharacterized protein</fullName>
    </submittedName>
</protein>
<accession>A0ACB8AG77</accession>
<sequence length="285" mass="32102">MSAFGADPPTSQTIEFDFWNFVTCNICHLPFVTSNHGPPSIPFWITECGHVICNNHLNPDQSCSQCGDRNIQLMALQRDMDPPMSDWFRSLPFAMDSLSTAVKFQQEALASLVRKYKTRAAQFSSTCDRLRSERKALRRDNEMLRHENAQLRQYGGYNQTGEPSAAVNSNGKRPMNEAHRQSASIKTSSSPRSIVTPVAPSRLTLPLGEHPNFTRQDRDQPPAAPTNQQPAEARPGSSRFKQFVHSLSLVIVIKLKCQISENSLTLAMNLLEFKPLNFRTSRRVQ</sequence>
<dbReference type="Proteomes" id="UP000790377">
    <property type="component" value="Unassembled WGS sequence"/>
</dbReference>
<organism evidence="1 2">
    <name type="scientific">Hygrophoropsis aurantiaca</name>
    <dbReference type="NCBI Taxonomy" id="72124"/>
    <lineage>
        <taxon>Eukaryota</taxon>
        <taxon>Fungi</taxon>
        <taxon>Dikarya</taxon>
        <taxon>Basidiomycota</taxon>
        <taxon>Agaricomycotina</taxon>
        <taxon>Agaricomycetes</taxon>
        <taxon>Agaricomycetidae</taxon>
        <taxon>Boletales</taxon>
        <taxon>Coniophorineae</taxon>
        <taxon>Hygrophoropsidaceae</taxon>
        <taxon>Hygrophoropsis</taxon>
    </lineage>
</organism>
<reference evidence="1" key="1">
    <citation type="journal article" date="2021" name="New Phytol.">
        <title>Evolutionary innovations through gain and loss of genes in the ectomycorrhizal Boletales.</title>
        <authorList>
            <person name="Wu G."/>
            <person name="Miyauchi S."/>
            <person name="Morin E."/>
            <person name="Kuo A."/>
            <person name="Drula E."/>
            <person name="Varga T."/>
            <person name="Kohler A."/>
            <person name="Feng B."/>
            <person name="Cao Y."/>
            <person name="Lipzen A."/>
            <person name="Daum C."/>
            <person name="Hundley H."/>
            <person name="Pangilinan J."/>
            <person name="Johnson J."/>
            <person name="Barry K."/>
            <person name="LaButti K."/>
            <person name="Ng V."/>
            <person name="Ahrendt S."/>
            <person name="Min B."/>
            <person name="Choi I.G."/>
            <person name="Park H."/>
            <person name="Plett J.M."/>
            <person name="Magnuson J."/>
            <person name="Spatafora J.W."/>
            <person name="Nagy L.G."/>
            <person name="Henrissat B."/>
            <person name="Grigoriev I.V."/>
            <person name="Yang Z.L."/>
            <person name="Xu J."/>
            <person name="Martin F.M."/>
        </authorList>
    </citation>
    <scope>NUCLEOTIDE SEQUENCE</scope>
    <source>
        <strain evidence="1">ATCC 28755</strain>
    </source>
</reference>
<keyword evidence="2" id="KW-1185">Reference proteome</keyword>